<dbReference type="PANTHER" id="PTHR33204">
    <property type="entry name" value="TRANSCRIPTIONAL REGULATOR, MARR FAMILY"/>
    <property type="match status" value="1"/>
</dbReference>
<dbReference type="GO" id="GO:0003677">
    <property type="term" value="F:DNA binding"/>
    <property type="evidence" value="ECO:0007669"/>
    <property type="project" value="UniProtKB-KW"/>
</dbReference>
<feature type="domain" description="HTH hxlR-type" evidence="4">
    <location>
        <begin position="4"/>
        <end position="106"/>
    </location>
</feature>
<name>A0A942UM65_9BACI</name>
<evidence type="ECO:0000256" key="1">
    <source>
        <dbReference type="ARBA" id="ARBA00023015"/>
    </source>
</evidence>
<evidence type="ECO:0000313" key="6">
    <source>
        <dbReference type="Proteomes" id="UP000676456"/>
    </source>
</evidence>
<keyword evidence="6" id="KW-1185">Reference proteome</keyword>
<dbReference type="Proteomes" id="UP000676456">
    <property type="component" value="Unassembled WGS sequence"/>
</dbReference>
<dbReference type="Gene3D" id="1.10.10.10">
    <property type="entry name" value="Winged helix-like DNA-binding domain superfamily/Winged helix DNA-binding domain"/>
    <property type="match status" value="1"/>
</dbReference>
<evidence type="ECO:0000259" key="4">
    <source>
        <dbReference type="PROSITE" id="PS51118"/>
    </source>
</evidence>
<dbReference type="PANTHER" id="PTHR33204:SF37">
    <property type="entry name" value="HTH-TYPE TRANSCRIPTIONAL REGULATOR YODB"/>
    <property type="match status" value="1"/>
</dbReference>
<keyword evidence="3" id="KW-0804">Transcription</keyword>
<accession>A0A942UM65</accession>
<evidence type="ECO:0000256" key="3">
    <source>
        <dbReference type="ARBA" id="ARBA00023163"/>
    </source>
</evidence>
<evidence type="ECO:0000313" key="5">
    <source>
        <dbReference type="EMBL" id="MBS4223915.1"/>
    </source>
</evidence>
<keyword evidence="2" id="KW-0238">DNA-binding</keyword>
<dbReference type="AlphaFoldDB" id="A0A942UM65"/>
<dbReference type="InterPro" id="IPR002577">
    <property type="entry name" value="HTH_HxlR"/>
</dbReference>
<dbReference type="RefSeq" id="WP_213099419.1">
    <property type="nucleotide sequence ID" value="NZ_JAGYPH010000003.1"/>
</dbReference>
<sequence>MKICPYLESSFQILGRKWNGLIIHYLSLCPDGRSHFSEMKRDIEEITPRALSLKLSELSEHELIVKKVSGESPVVISYELTEKGRALATALQPIQQWALEYQKINMEESESK</sequence>
<dbReference type="EMBL" id="JAGYPN010000003">
    <property type="protein sequence ID" value="MBS4223915.1"/>
    <property type="molecule type" value="Genomic_DNA"/>
</dbReference>
<dbReference type="SUPFAM" id="SSF46785">
    <property type="entry name" value="Winged helix' DNA-binding domain"/>
    <property type="match status" value="1"/>
</dbReference>
<dbReference type="InterPro" id="IPR036390">
    <property type="entry name" value="WH_DNA-bd_sf"/>
</dbReference>
<protein>
    <submittedName>
        <fullName evidence="5">Helix-turn-helix transcriptional regulator</fullName>
    </submittedName>
</protein>
<dbReference type="InterPro" id="IPR036388">
    <property type="entry name" value="WH-like_DNA-bd_sf"/>
</dbReference>
<comment type="caution">
    <text evidence="5">The sequence shown here is derived from an EMBL/GenBank/DDBJ whole genome shotgun (WGS) entry which is preliminary data.</text>
</comment>
<proteinExistence type="predicted"/>
<keyword evidence="1" id="KW-0805">Transcription regulation</keyword>
<evidence type="ECO:0000256" key="2">
    <source>
        <dbReference type="ARBA" id="ARBA00023125"/>
    </source>
</evidence>
<organism evidence="5 6">
    <name type="scientific">Lederbergia citrea</name>
    <dbReference type="NCBI Taxonomy" id="2833581"/>
    <lineage>
        <taxon>Bacteria</taxon>
        <taxon>Bacillati</taxon>
        <taxon>Bacillota</taxon>
        <taxon>Bacilli</taxon>
        <taxon>Bacillales</taxon>
        <taxon>Bacillaceae</taxon>
        <taxon>Lederbergia</taxon>
    </lineage>
</organism>
<dbReference type="PROSITE" id="PS51118">
    <property type="entry name" value="HTH_HXLR"/>
    <property type="match status" value="1"/>
</dbReference>
<gene>
    <name evidence="5" type="ORF">KHA91_14320</name>
</gene>
<reference evidence="5 6" key="1">
    <citation type="submission" date="2021-05" db="EMBL/GenBank/DDBJ databases">
        <title>Novel Bacillus species.</title>
        <authorList>
            <person name="Liu G."/>
        </authorList>
    </citation>
    <scope>NUCLEOTIDE SEQUENCE [LARGE SCALE GENOMIC DNA]</scope>
    <source>
        <strain evidence="5 6">FJAT-49682</strain>
    </source>
</reference>
<dbReference type="Pfam" id="PF01638">
    <property type="entry name" value="HxlR"/>
    <property type="match status" value="1"/>
</dbReference>